<evidence type="ECO:0000313" key="4">
    <source>
        <dbReference type="Proteomes" id="UP000218765"/>
    </source>
</evidence>
<dbReference type="EMBL" id="AP018052">
    <property type="protein sequence ID" value="BAZ94799.1"/>
    <property type="molecule type" value="Genomic_DNA"/>
</dbReference>
<dbReference type="RefSeq" id="WP_096366855.1">
    <property type="nucleotide sequence ID" value="NZ_AP018052.1"/>
</dbReference>
<feature type="short sequence motif" description="HXTX 2" evidence="2">
    <location>
        <begin position="134"/>
        <end position="137"/>
    </location>
</feature>
<dbReference type="OrthoDB" id="7061261at2"/>
<comment type="catalytic activity">
    <reaction evidence="2">
        <text>a 3'-end 2',3'-cyclophospho-ribonucleotide-RNA + H2O = a 3'-end 2'-phospho-ribonucleotide-RNA + H(+)</text>
        <dbReference type="Rhea" id="RHEA:11828"/>
        <dbReference type="Rhea" id="RHEA-COMP:10464"/>
        <dbReference type="Rhea" id="RHEA-COMP:17353"/>
        <dbReference type="ChEBI" id="CHEBI:15377"/>
        <dbReference type="ChEBI" id="CHEBI:15378"/>
        <dbReference type="ChEBI" id="CHEBI:83064"/>
        <dbReference type="ChEBI" id="CHEBI:173113"/>
        <dbReference type="EC" id="3.1.4.58"/>
    </reaction>
</comment>
<dbReference type="NCBIfam" id="TIGR02258">
    <property type="entry name" value="2_5_ligase"/>
    <property type="match status" value="1"/>
</dbReference>
<dbReference type="PANTHER" id="PTHR35561">
    <property type="entry name" value="RNA 2',3'-CYCLIC PHOSPHODIESTERASE"/>
    <property type="match status" value="1"/>
</dbReference>
<evidence type="ECO:0000313" key="3">
    <source>
        <dbReference type="EMBL" id="BAZ94799.1"/>
    </source>
</evidence>
<proteinExistence type="inferred from homology"/>
<organism evidence="3 4">
    <name type="scientific">Thiohalobacter thiocyanaticus</name>
    <dbReference type="NCBI Taxonomy" id="585455"/>
    <lineage>
        <taxon>Bacteria</taxon>
        <taxon>Pseudomonadati</taxon>
        <taxon>Pseudomonadota</taxon>
        <taxon>Gammaproteobacteria</taxon>
        <taxon>Thiohalobacterales</taxon>
        <taxon>Thiohalobacteraceae</taxon>
        <taxon>Thiohalobacter</taxon>
    </lineage>
</organism>
<comment type="similarity">
    <text evidence="2">Belongs to the 2H phosphoesterase superfamily. ThpR family.</text>
</comment>
<dbReference type="InterPro" id="IPR004175">
    <property type="entry name" value="RNA_CPDase"/>
</dbReference>
<comment type="function">
    <text evidence="2">Hydrolyzes RNA 2',3'-cyclic phosphodiester to an RNA 2'-phosphomonoester.</text>
</comment>
<reference evidence="3 4" key="1">
    <citation type="submission" date="2017-05" db="EMBL/GenBank/DDBJ databases">
        <title>Thiocyanate degradation by Thiohalobacter thiocyanaticus FOKN1.</title>
        <authorList>
            <person name="Oshiki M."/>
            <person name="Fukushima T."/>
            <person name="Kawano S."/>
            <person name="Nakagawa J."/>
        </authorList>
    </citation>
    <scope>NUCLEOTIDE SEQUENCE [LARGE SCALE GENOMIC DNA]</scope>
    <source>
        <strain evidence="3 4">FOKN1</strain>
    </source>
</reference>
<name>A0A1Z4VT35_9GAMM</name>
<keyword evidence="3" id="KW-0436">Ligase</keyword>
<dbReference type="PANTHER" id="PTHR35561:SF1">
    <property type="entry name" value="RNA 2',3'-CYCLIC PHOSPHODIESTERASE"/>
    <property type="match status" value="1"/>
</dbReference>
<dbReference type="AlphaFoldDB" id="A0A1Z4VT35"/>
<dbReference type="GO" id="GO:0004113">
    <property type="term" value="F:2',3'-cyclic-nucleotide 3'-phosphodiesterase activity"/>
    <property type="evidence" value="ECO:0007669"/>
    <property type="project" value="InterPro"/>
</dbReference>
<feature type="active site" description="Proton acceptor" evidence="2">
    <location>
        <position position="134"/>
    </location>
</feature>
<evidence type="ECO:0000256" key="2">
    <source>
        <dbReference type="HAMAP-Rule" id="MF_01940"/>
    </source>
</evidence>
<dbReference type="Pfam" id="PF13563">
    <property type="entry name" value="2_5_RNA_ligase2"/>
    <property type="match status" value="1"/>
</dbReference>
<feature type="short sequence motif" description="HXTX 1" evidence="2">
    <location>
        <begin position="52"/>
        <end position="55"/>
    </location>
</feature>
<dbReference type="SUPFAM" id="SSF55144">
    <property type="entry name" value="LigT-like"/>
    <property type="match status" value="1"/>
</dbReference>
<gene>
    <name evidence="3" type="ORF">FOKN1_2427</name>
</gene>
<dbReference type="GO" id="GO:0008664">
    <property type="term" value="F:RNA 2',3'-cyclic 3'-phosphodiesterase activity"/>
    <property type="evidence" value="ECO:0007669"/>
    <property type="project" value="UniProtKB-EC"/>
</dbReference>
<feature type="active site" description="Proton donor" evidence="2">
    <location>
        <position position="52"/>
    </location>
</feature>
<keyword evidence="4" id="KW-1185">Reference proteome</keyword>
<keyword evidence="1 2" id="KW-0378">Hydrolase</keyword>
<sequence length="183" mass="19751">MAFSQPSDITTDATQRLFFALWPDGGVRERLDAAAAAAARDSGRRVPRGNLHLTLVFLGQTPAARRDCMIQAAAAIRCPAFELCLDRFGHFRRARIAWLGPTAPPPALVDLYRQLNAALADCGGTPETRPFAPHVTLARKAGRCRAPAEFVPIDWAVRSFALVESPGDGSGYRVLATWPLAAA</sequence>
<dbReference type="EC" id="3.1.4.58" evidence="2"/>
<protein>
    <recommendedName>
        <fullName evidence="2">RNA 2',3'-cyclic phosphodiesterase</fullName>
        <shortName evidence="2">RNA 2',3'-CPDase</shortName>
        <ecNumber evidence="2">3.1.4.58</ecNumber>
    </recommendedName>
</protein>
<dbReference type="InterPro" id="IPR009097">
    <property type="entry name" value="Cyclic_Pdiesterase"/>
</dbReference>
<dbReference type="Proteomes" id="UP000218765">
    <property type="component" value="Chromosome"/>
</dbReference>
<dbReference type="GO" id="GO:0016874">
    <property type="term" value="F:ligase activity"/>
    <property type="evidence" value="ECO:0007669"/>
    <property type="project" value="UniProtKB-KW"/>
</dbReference>
<dbReference type="Gene3D" id="3.90.1140.10">
    <property type="entry name" value="Cyclic phosphodiesterase"/>
    <property type="match status" value="1"/>
</dbReference>
<dbReference type="HAMAP" id="MF_01940">
    <property type="entry name" value="RNA_CPDase"/>
    <property type="match status" value="1"/>
</dbReference>
<dbReference type="KEGG" id="ttc:FOKN1_2427"/>
<evidence type="ECO:0000256" key="1">
    <source>
        <dbReference type="ARBA" id="ARBA00022801"/>
    </source>
</evidence>
<accession>A0A1Z4VT35</accession>